<keyword evidence="1" id="KW-0238">DNA-binding</keyword>
<dbReference type="InterPro" id="IPR037914">
    <property type="entry name" value="SpoVT-AbrB_sf"/>
</dbReference>
<dbReference type="Gene3D" id="2.10.260.10">
    <property type="match status" value="1"/>
</dbReference>
<evidence type="ECO:0000259" key="2">
    <source>
        <dbReference type="PROSITE" id="PS51740"/>
    </source>
</evidence>
<dbReference type="SMART" id="SM00966">
    <property type="entry name" value="SpoVT_AbrB"/>
    <property type="match status" value="1"/>
</dbReference>
<evidence type="ECO:0000256" key="1">
    <source>
        <dbReference type="PROSITE-ProRule" id="PRU01076"/>
    </source>
</evidence>
<dbReference type="Proteomes" id="UP000538666">
    <property type="component" value="Unassembled WGS sequence"/>
</dbReference>
<dbReference type="PANTHER" id="PTHR34860:SF6">
    <property type="entry name" value="REPRESSOR-LIKE PROTEIN SSO7C3"/>
    <property type="match status" value="1"/>
</dbReference>
<dbReference type="NCBIfam" id="TIGR01439">
    <property type="entry name" value="lp_hng_hel_AbrB"/>
    <property type="match status" value="1"/>
</dbReference>
<keyword evidence="4" id="KW-1185">Reference proteome</keyword>
<dbReference type="PANTHER" id="PTHR34860">
    <property type="entry name" value="REPRESSOR-LIKE PROTEIN SSO7C3"/>
    <property type="match status" value="1"/>
</dbReference>
<dbReference type="PROSITE" id="PS51740">
    <property type="entry name" value="SPOVT_ABRB"/>
    <property type="match status" value="1"/>
</dbReference>
<name>A0A841JVT0_9BACT</name>
<evidence type="ECO:0000313" key="3">
    <source>
        <dbReference type="EMBL" id="MBB6145492.1"/>
    </source>
</evidence>
<evidence type="ECO:0000313" key="4">
    <source>
        <dbReference type="Proteomes" id="UP000538666"/>
    </source>
</evidence>
<protein>
    <submittedName>
        <fullName evidence="3">AbrB family looped-hinge helix DNA binding protein</fullName>
    </submittedName>
</protein>
<dbReference type="GO" id="GO:0003677">
    <property type="term" value="F:DNA binding"/>
    <property type="evidence" value="ECO:0007669"/>
    <property type="project" value="UniProtKB-UniRule"/>
</dbReference>
<organism evidence="3 4">
    <name type="scientific">Silvibacterium bohemicum</name>
    <dbReference type="NCBI Taxonomy" id="1577686"/>
    <lineage>
        <taxon>Bacteria</taxon>
        <taxon>Pseudomonadati</taxon>
        <taxon>Acidobacteriota</taxon>
        <taxon>Terriglobia</taxon>
        <taxon>Terriglobales</taxon>
        <taxon>Acidobacteriaceae</taxon>
        <taxon>Silvibacterium</taxon>
    </lineage>
</organism>
<gene>
    <name evidence="3" type="ORF">HNQ77_003453</name>
</gene>
<proteinExistence type="predicted"/>
<accession>A0A841JVT0</accession>
<dbReference type="Pfam" id="PF04014">
    <property type="entry name" value="MazE_antitoxin"/>
    <property type="match status" value="1"/>
</dbReference>
<reference evidence="3 4" key="1">
    <citation type="submission" date="2020-08" db="EMBL/GenBank/DDBJ databases">
        <title>Genomic Encyclopedia of Type Strains, Phase IV (KMG-IV): sequencing the most valuable type-strain genomes for metagenomic binning, comparative biology and taxonomic classification.</title>
        <authorList>
            <person name="Goeker M."/>
        </authorList>
    </citation>
    <scope>NUCLEOTIDE SEQUENCE [LARGE SCALE GENOMIC DNA]</scope>
    <source>
        <strain evidence="3 4">DSM 103733</strain>
    </source>
</reference>
<dbReference type="EMBL" id="JACHEK010000007">
    <property type="protein sequence ID" value="MBB6145492.1"/>
    <property type="molecule type" value="Genomic_DNA"/>
</dbReference>
<feature type="domain" description="SpoVT-AbrB" evidence="2">
    <location>
        <begin position="1"/>
        <end position="44"/>
    </location>
</feature>
<dbReference type="AlphaFoldDB" id="A0A841JVT0"/>
<dbReference type="InterPro" id="IPR007159">
    <property type="entry name" value="SpoVT-AbrB_dom"/>
</dbReference>
<dbReference type="InterPro" id="IPR052975">
    <property type="entry name" value="Repressor-like_regulatory"/>
</dbReference>
<comment type="caution">
    <text evidence="3">The sequence shown here is derived from an EMBL/GenBank/DDBJ whole genome shotgun (WGS) entry which is preliminary data.</text>
</comment>
<sequence length="77" mass="8548">MTTISTKGQLVIPAEIRAQLGIEPGTKIAVTVEGSKIVLQPVKQLIEELHGITKGGPSMADELIAERREDERRWQER</sequence>
<dbReference type="SUPFAM" id="SSF89447">
    <property type="entry name" value="AbrB/MazE/MraZ-like"/>
    <property type="match status" value="1"/>
</dbReference>
<dbReference type="RefSeq" id="WP_184085014.1">
    <property type="nucleotide sequence ID" value="NZ_JACHEK010000007.1"/>
</dbReference>